<reference evidence="1 2" key="1">
    <citation type="submission" date="2019-11" db="EMBL/GenBank/DDBJ databases">
        <title>Draft genome sequences of five Paenibacillus species of dairy origin.</title>
        <authorList>
            <person name="Olajide A.M."/>
            <person name="Chen S."/>
            <person name="Lapointe G."/>
        </authorList>
    </citation>
    <scope>NUCLEOTIDE SEQUENCE [LARGE SCALE GENOMIC DNA]</scope>
    <source>
        <strain evidence="1 2">3CT49</strain>
    </source>
</reference>
<accession>A0A6N8ESP1</accession>
<dbReference type="AlphaFoldDB" id="A0A6N8ESP1"/>
<comment type="caution">
    <text evidence="1">The sequence shown here is derived from an EMBL/GenBank/DDBJ whole genome shotgun (WGS) entry which is preliminary data.</text>
</comment>
<proteinExistence type="predicted"/>
<dbReference type="RefSeq" id="WP_155619524.1">
    <property type="nucleotide sequence ID" value="NZ_JAQCVN010000038.1"/>
</dbReference>
<protein>
    <submittedName>
        <fullName evidence="1">Uncharacterized protein</fullName>
    </submittedName>
</protein>
<dbReference type="EMBL" id="WNZZ01000003">
    <property type="protein sequence ID" value="MUG21800.1"/>
    <property type="molecule type" value="Genomic_DNA"/>
</dbReference>
<evidence type="ECO:0000313" key="1">
    <source>
        <dbReference type="EMBL" id="MUG21800.1"/>
    </source>
</evidence>
<gene>
    <name evidence="1" type="ORF">GNQ08_05070</name>
</gene>
<dbReference type="Proteomes" id="UP000442469">
    <property type="component" value="Unassembled WGS sequence"/>
</dbReference>
<sequence>MSKKPRNHMKPWSPADQAKIEELAKQVEIREDLERIAEEKAAEFERTPKAVAKRIEIVKGWHYRQRKDK</sequence>
<evidence type="ECO:0000313" key="2">
    <source>
        <dbReference type="Proteomes" id="UP000442469"/>
    </source>
</evidence>
<organism evidence="1 2">
    <name type="scientific">Paenibacillus macerans</name>
    <name type="common">Bacillus macerans</name>
    <dbReference type="NCBI Taxonomy" id="44252"/>
    <lineage>
        <taxon>Bacteria</taxon>
        <taxon>Bacillati</taxon>
        <taxon>Bacillota</taxon>
        <taxon>Bacilli</taxon>
        <taxon>Bacillales</taxon>
        <taxon>Paenibacillaceae</taxon>
        <taxon>Paenibacillus</taxon>
    </lineage>
</organism>
<name>A0A6N8ESP1_PAEMA</name>